<dbReference type="AlphaFoldDB" id="A0A3N0DRZ6"/>
<dbReference type="OrthoDB" id="3636760at2"/>
<evidence type="ECO:0000256" key="2">
    <source>
        <dbReference type="SAM" id="SignalP"/>
    </source>
</evidence>
<feature type="chain" id="PRO_5018227186" description="PBP domain-containing protein" evidence="2">
    <location>
        <begin position="32"/>
        <end position="223"/>
    </location>
</feature>
<accession>A0A3N0DRZ6</accession>
<evidence type="ECO:0000259" key="3">
    <source>
        <dbReference type="Pfam" id="PF12849"/>
    </source>
</evidence>
<dbReference type="Gene3D" id="3.40.190.10">
    <property type="entry name" value="Periplasmic binding protein-like II"/>
    <property type="match status" value="2"/>
</dbReference>
<dbReference type="InterPro" id="IPR050811">
    <property type="entry name" value="Phosphate_ABC_transporter"/>
</dbReference>
<dbReference type="Proteomes" id="UP000277094">
    <property type="component" value="Unassembled WGS sequence"/>
</dbReference>
<proteinExistence type="predicted"/>
<dbReference type="Pfam" id="PF12849">
    <property type="entry name" value="PBP_like_2"/>
    <property type="match status" value="1"/>
</dbReference>
<dbReference type="PANTHER" id="PTHR30570">
    <property type="entry name" value="PERIPLASMIC PHOSPHATE BINDING COMPONENT OF PHOSPHATE ABC TRANSPORTER"/>
    <property type="match status" value="1"/>
</dbReference>
<dbReference type="SUPFAM" id="SSF53850">
    <property type="entry name" value="Periplasmic binding protein-like II"/>
    <property type="match status" value="1"/>
</dbReference>
<evidence type="ECO:0000313" key="5">
    <source>
        <dbReference type="Proteomes" id="UP000277094"/>
    </source>
</evidence>
<comment type="caution">
    <text evidence="4">The sequence shown here is derived from an EMBL/GenBank/DDBJ whole genome shotgun (WGS) entry which is preliminary data.</text>
</comment>
<evidence type="ECO:0000256" key="1">
    <source>
        <dbReference type="ARBA" id="ARBA00022729"/>
    </source>
</evidence>
<sequence>MRKNTSGLGRIGVALAAAAILTIGATGIATADPNYNPDTGAGTVGDAPTGKTQTQVFAGVGADAFAELTNNFANAYNNRPSATDPVIASYDAVNPKTSAAGETINTKPGCSLVRPNGANGGLTEILKNNKSTVDGTTYCVDFVRASRAKKTDGTEAALTFFAQSQDAVGYATIGNAYAPTAPLTKAQLKGIYTCQITDWSQVGGQAGDIHLYVQPASAATYTF</sequence>
<name>A0A3N0DRZ6_9ACTN</name>
<dbReference type="PANTHER" id="PTHR30570:SF1">
    <property type="entry name" value="PHOSPHATE-BINDING PROTEIN PSTS"/>
    <property type="match status" value="1"/>
</dbReference>
<dbReference type="EMBL" id="RJSG01000002">
    <property type="protein sequence ID" value="RNL78405.1"/>
    <property type="molecule type" value="Genomic_DNA"/>
</dbReference>
<evidence type="ECO:0000313" key="4">
    <source>
        <dbReference type="EMBL" id="RNL78405.1"/>
    </source>
</evidence>
<feature type="signal peptide" evidence="2">
    <location>
        <begin position="1"/>
        <end position="31"/>
    </location>
</feature>
<dbReference type="InterPro" id="IPR024370">
    <property type="entry name" value="PBP_domain"/>
</dbReference>
<keyword evidence="1 2" id="KW-0732">Signal</keyword>
<protein>
    <recommendedName>
        <fullName evidence="3">PBP domain-containing protein</fullName>
    </recommendedName>
</protein>
<dbReference type="RefSeq" id="WP_123232904.1">
    <property type="nucleotide sequence ID" value="NZ_RJSG01000002.1"/>
</dbReference>
<reference evidence="4 5" key="1">
    <citation type="submission" date="2018-11" db="EMBL/GenBank/DDBJ databases">
        <authorList>
            <person name="Li F."/>
        </authorList>
    </citation>
    <scope>NUCLEOTIDE SEQUENCE [LARGE SCALE GENOMIC DNA]</scope>
    <source>
        <strain evidence="4 5">KIS18-7</strain>
    </source>
</reference>
<organism evidence="4 5">
    <name type="scientific">Nocardioides marmorisolisilvae</name>
    <dbReference type="NCBI Taxonomy" id="1542737"/>
    <lineage>
        <taxon>Bacteria</taxon>
        <taxon>Bacillati</taxon>
        <taxon>Actinomycetota</taxon>
        <taxon>Actinomycetes</taxon>
        <taxon>Propionibacteriales</taxon>
        <taxon>Nocardioidaceae</taxon>
        <taxon>Nocardioides</taxon>
    </lineage>
</organism>
<gene>
    <name evidence="4" type="ORF">EFL95_04715</name>
</gene>
<feature type="domain" description="PBP" evidence="3">
    <location>
        <begin position="58"/>
        <end position="219"/>
    </location>
</feature>
<keyword evidence="5" id="KW-1185">Reference proteome</keyword>